<name>A0ABP0D633_9PEZI</name>
<gene>
    <name evidence="1" type="ORF">SEPCBS57363_000692</name>
</gene>
<keyword evidence="2" id="KW-1185">Reference proteome</keyword>
<evidence type="ECO:0000313" key="2">
    <source>
        <dbReference type="Proteomes" id="UP001642501"/>
    </source>
</evidence>
<accession>A0ABP0D633</accession>
<sequence length="324" mass="35928">MPTYQIDLPFAASSVNQSSSASVSAFTLAAASTAPSTVPSLGAAEEPSVVYTTAPELFTTLESVEGDALLVQKVPVEAMRDLDRVRELRQRKVRFFYFAEKSLLIVTIPTGSHEMMYNRLQFWLSAEVGRMGLFSSWLPVGGTRYPGISTTGSSGEGDSGGLPWPARDLLTGWPTLVFESGFSQSLTSLRMKMRFWFALSNHDVKIVVLAKAFPDSREKRILIEQWQGRGPPPRPGATATRRTQILEPVCLQTINVVWAQETPYDEASAELRVSAESFNVTRGPLILDFALCFLREPIEPIEHDFVFPDEILSGCAAMTWRSRR</sequence>
<dbReference type="EMBL" id="CAWUOM010000006">
    <property type="protein sequence ID" value="CAK7263678.1"/>
    <property type="molecule type" value="Genomic_DNA"/>
</dbReference>
<organism evidence="1 2">
    <name type="scientific">Sporothrix epigloea</name>
    <dbReference type="NCBI Taxonomy" id="1892477"/>
    <lineage>
        <taxon>Eukaryota</taxon>
        <taxon>Fungi</taxon>
        <taxon>Dikarya</taxon>
        <taxon>Ascomycota</taxon>
        <taxon>Pezizomycotina</taxon>
        <taxon>Sordariomycetes</taxon>
        <taxon>Sordariomycetidae</taxon>
        <taxon>Ophiostomatales</taxon>
        <taxon>Ophiostomataceae</taxon>
        <taxon>Sporothrix</taxon>
    </lineage>
</organism>
<evidence type="ECO:0008006" key="3">
    <source>
        <dbReference type="Google" id="ProtNLM"/>
    </source>
</evidence>
<protein>
    <recommendedName>
        <fullName evidence="3">Dead deah box DNA helicase</fullName>
    </recommendedName>
</protein>
<dbReference type="Proteomes" id="UP001642501">
    <property type="component" value="Unassembled WGS sequence"/>
</dbReference>
<reference evidence="1 2" key="1">
    <citation type="submission" date="2024-01" db="EMBL/GenBank/DDBJ databases">
        <authorList>
            <person name="Allen C."/>
            <person name="Tagirdzhanova G."/>
        </authorList>
    </citation>
    <scope>NUCLEOTIDE SEQUENCE [LARGE SCALE GENOMIC DNA]</scope>
    <source>
        <strain evidence="1 2">CBS 573.63</strain>
    </source>
</reference>
<comment type="caution">
    <text evidence="1">The sequence shown here is derived from an EMBL/GenBank/DDBJ whole genome shotgun (WGS) entry which is preliminary data.</text>
</comment>
<evidence type="ECO:0000313" key="1">
    <source>
        <dbReference type="EMBL" id="CAK7263678.1"/>
    </source>
</evidence>
<proteinExistence type="predicted"/>